<dbReference type="FunFam" id="3.40.50.970:FF:000129">
    <property type="entry name" value="Transketolase"/>
    <property type="match status" value="1"/>
</dbReference>
<evidence type="ECO:0000256" key="5">
    <source>
        <dbReference type="ARBA" id="ARBA00007131"/>
    </source>
</evidence>
<dbReference type="PANTHER" id="PTHR43195:SF1">
    <property type="entry name" value="FI06132P-RELATED"/>
    <property type="match status" value="1"/>
</dbReference>
<evidence type="ECO:0000256" key="11">
    <source>
        <dbReference type="ARBA" id="ARBA00023052"/>
    </source>
</evidence>
<comment type="cofactor">
    <cofactor evidence="4">
        <name>thiamine diphosphate</name>
        <dbReference type="ChEBI" id="CHEBI:58937"/>
    </cofactor>
</comment>
<comment type="cofactor">
    <cofactor evidence="2">
        <name>Mn(2+)</name>
        <dbReference type="ChEBI" id="CHEBI:29035"/>
    </cofactor>
</comment>
<accession>A0A8J3HYU4</accession>
<dbReference type="GO" id="GO:0004802">
    <property type="term" value="F:transketolase activity"/>
    <property type="evidence" value="ECO:0007669"/>
    <property type="project" value="TreeGrafter"/>
</dbReference>
<dbReference type="Gene3D" id="3.40.50.920">
    <property type="match status" value="1"/>
</dbReference>
<evidence type="ECO:0000259" key="12">
    <source>
        <dbReference type="SMART" id="SM00861"/>
    </source>
</evidence>
<dbReference type="PROSITE" id="PS00802">
    <property type="entry name" value="TRANSKETOLASE_2"/>
    <property type="match status" value="1"/>
</dbReference>
<name>A0A8J3HYU4_9CHLR</name>
<comment type="subunit">
    <text evidence="6">Homodimer.</text>
</comment>
<dbReference type="InterPro" id="IPR029061">
    <property type="entry name" value="THDP-binding"/>
</dbReference>
<comment type="cofactor">
    <cofactor evidence="3">
        <name>Mg(2+)</name>
        <dbReference type="ChEBI" id="CHEBI:18420"/>
    </cofactor>
</comment>
<evidence type="ECO:0000256" key="6">
    <source>
        <dbReference type="ARBA" id="ARBA00011738"/>
    </source>
</evidence>
<dbReference type="NCBIfam" id="NF004559">
    <property type="entry name" value="PRK05899.2-5"/>
    <property type="match status" value="1"/>
</dbReference>
<dbReference type="InterPro" id="IPR020826">
    <property type="entry name" value="Transketolase_BS"/>
</dbReference>
<sequence>MTTTQTQPQVQQWTNLAQQLRVDSIRCTTAAGSGHPTSSMSAADLMSVLMISYLRYDFENPKHPNNDHLIFSKGHACPLLYSMYKAAGAIDDAELMTLRKFGSRLEGHPTPVLPWVDVATGSLGQGLPIGAGVAMAGKYLDKLPYRVWVVLGDSEMAEGSIWEACDKAGFYKLGNLIGILDCNRLGQRGQTELGWNTAAYAARARAFGWRAFEIDGHNYDEINQAYSEALKEHDSPALIIAKTKKGKGVSFLEDKEGWHGKPVPKDKEDQALQELHKPARSMNFPVQKPEDLQPASLPPAKAVELPRYELKSSEATRKAYGDALKALGEANARVVAMDGEVSNSTFAQEFAKAFPERFFEQYIAEQQLVATAIGMQVRHYIPFASTFAAFFARAYDFIRMGAISRANIRLCGSHAGVSIGEDGPSQMALEDLAMMRAVYGSTVLYPSDANQAAQLVEEMAKHDGIVYMRTTREKTSVIYGPDEKFMVGGSKVVKQSPQDKATVVAAGITLHETLQAYEQLKGENILIRVIDAYSVKPIDEETLLAAAVEAGNKVITVEDHWPEGGLGDAVTEAFTQRDGPMPQIVKLAVQNMPGSGTPAELLEEAGISAHHIVLAVKALV</sequence>
<dbReference type="SUPFAM" id="SSF52518">
    <property type="entry name" value="Thiamin diphosphate-binding fold (THDP-binding)"/>
    <property type="match status" value="2"/>
</dbReference>
<keyword evidence="14" id="KW-1185">Reference proteome</keyword>
<comment type="caution">
    <text evidence="13">The sequence shown here is derived from an EMBL/GenBank/DDBJ whole genome shotgun (WGS) entry which is preliminary data.</text>
</comment>
<evidence type="ECO:0000256" key="8">
    <source>
        <dbReference type="ARBA" id="ARBA00022723"/>
    </source>
</evidence>
<dbReference type="InterPro" id="IPR033248">
    <property type="entry name" value="Transketolase_C"/>
</dbReference>
<dbReference type="Pfam" id="PF00456">
    <property type="entry name" value="Transketolase_N"/>
    <property type="match status" value="1"/>
</dbReference>
<reference evidence="13" key="1">
    <citation type="submission" date="2020-10" db="EMBL/GenBank/DDBJ databases">
        <title>Taxonomic study of unclassified bacteria belonging to the class Ktedonobacteria.</title>
        <authorList>
            <person name="Yabe S."/>
            <person name="Wang C.M."/>
            <person name="Zheng Y."/>
            <person name="Sakai Y."/>
            <person name="Cavaletti L."/>
            <person name="Monciardini P."/>
            <person name="Donadio S."/>
        </authorList>
    </citation>
    <scope>NUCLEOTIDE SEQUENCE</scope>
    <source>
        <strain evidence="13">SOSP1-1</strain>
    </source>
</reference>
<protein>
    <submittedName>
        <fullName evidence="13">Transketolase</fullName>
    </submittedName>
</protein>
<evidence type="ECO:0000256" key="3">
    <source>
        <dbReference type="ARBA" id="ARBA00001946"/>
    </source>
</evidence>
<dbReference type="InterPro" id="IPR051424">
    <property type="entry name" value="Transketolase-like"/>
</dbReference>
<dbReference type="Pfam" id="PF02780">
    <property type="entry name" value="Transketolase_C"/>
    <property type="match status" value="1"/>
</dbReference>
<dbReference type="Proteomes" id="UP000612362">
    <property type="component" value="Unassembled WGS sequence"/>
</dbReference>
<evidence type="ECO:0000256" key="4">
    <source>
        <dbReference type="ARBA" id="ARBA00001964"/>
    </source>
</evidence>
<dbReference type="Gene3D" id="3.40.50.970">
    <property type="match status" value="2"/>
</dbReference>
<evidence type="ECO:0000256" key="9">
    <source>
        <dbReference type="ARBA" id="ARBA00022837"/>
    </source>
</evidence>
<gene>
    <name evidence="13" type="ORF">KSX_38290</name>
</gene>
<dbReference type="PANTHER" id="PTHR43195">
    <property type="entry name" value="TRANSKETOLASE"/>
    <property type="match status" value="1"/>
</dbReference>
<proteinExistence type="inferred from homology"/>
<comment type="cofactor">
    <cofactor evidence="1">
        <name>Ca(2+)</name>
        <dbReference type="ChEBI" id="CHEBI:29108"/>
    </cofactor>
</comment>
<keyword evidence="10" id="KW-0460">Magnesium</keyword>
<dbReference type="InterPro" id="IPR005475">
    <property type="entry name" value="Transketolase-like_Pyr-bd"/>
</dbReference>
<keyword evidence="8" id="KW-0479">Metal-binding</keyword>
<dbReference type="CDD" id="cd07033">
    <property type="entry name" value="TPP_PYR_DXS_TK_like"/>
    <property type="match status" value="1"/>
</dbReference>
<dbReference type="SUPFAM" id="SSF52922">
    <property type="entry name" value="TK C-terminal domain-like"/>
    <property type="match status" value="1"/>
</dbReference>
<evidence type="ECO:0000256" key="2">
    <source>
        <dbReference type="ARBA" id="ARBA00001936"/>
    </source>
</evidence>
<evidence type="ECO:0000256" key="7">
    <source>
        <dbReference type="ARBA" id="ARBA00022679"/>
    </source>
</evidence>
<dbReference type="CDD" id="cd02012">
    <property type="entry name" value="TPP_TK"/>
    <property type="match status" value="1"/>
</dbReference>
<feature type="domain" description="Transketolase-like pyrimidine-binding" evidence="12">
    <location>
        <begin position="314"/>
        <end position="477"/>
    </location>
</feature>
<organism evidence="13 14">
    <name type="scientific">Ktedonospora formicarum</name>
    <dbReference type="NCBI Taxonomy" id="2778364"/>
    <lineage>
        <taxon>Bacteria</taxon>
        <taxon>Bacillati</taxon>
        <taxon>Chloroflexota</taxon>
        <taxon>Ktedonobacteria</taxon>
        <taxon>Ktedonobacterales</taxon>
        <taxon>Ktedonobacteraceae</taxon>
        <taxon>Ktedonospora</taxon>
    </lineage>
</organism>
<dbReference type="InterPro" id="IPR009014">
    <property type="entry name" value="Transketo_C/PFOR_II"/>
</dbReference>
<keyword evidence="11" id="KW-0786">Thiamine pyrophosphate</keyword>
<evidence type="ECO:0000256" key="10">
    <source>
        <dbReference type="ARBA" id="ARBA00022842"/>
    </source>
</evidence>
<dbReference type="Pfam" id="PF02779">
    <property type="entry name" value="Transket_pyr"/>
    <property type="match status" value="1"/>
</dbReference>
<dbReference type="EMBL" id="BNJF01000001">
    <property type="protein sequence ID" value="GHO45666.1"/>
    <property type="molecule type" value="Genomic_DNA"/>
</dbReference>
<dbReference type="AlphaFoldDB" id="A0A8J3HYU4"/>
<dbReference type="RefSeq" id="WP_220194977.1">
    <property type="nucleotide sequence ID" value="NZ_BNJF01000001.1"/>
</dbReference>
<evidence type="ECO:0000256" key="1">
    <source>
        <dbReference type="ARBA" id="ARBA00001913"/>
    </source>
</evidence>
<keyword evidence="9" id="KW-0106">Calcium</keyword>
<dbReference type="GO" id="GO:0030976">
    <property type="term" value="F:thiamine pyrophosphate binding"/>
    <property type="evidence" value="ECO:0007669"/>
    <property type="project" value="TreeGrafter"/>
</dbReference>
<dbReference type="GO" id="GO:0046872">
    <property type="term" value="F:metal ion binding"/>
    <property type="evidence" value="ECO:0007669"/>
    <property type="project" value="UniProtKB-KW"/>
</dbReference>
<comment type="similarity">
    <text evidence="5">Belongs to the transketolase family.</text>
</comment>
<evidence type="ECO:0000313" key="14">
    <source>
        <dbReference type="Proteomes" id="UP000612362"/>
    </source>
</evidence>
<dbReference type="GO" id="GO:0005737">
    <property type="term" value="C:cytoplasm"/>
    <property type="evidence" value="ECO:0007669"/>
    <property type="project" value="UniProtKB-ARBA"/>
</dbReference>
<evidence type="ECO:0000313" key="13">
    <source>
        <dbReference type="EMBL" id="GHO45666.1"/>
    </source>
</evidence>
<keyword evidence="7" id="KW-0808">Transferase</keyword>
<dbReference type="InterPro" id="IPR005474">
    <property type="entry name" value="Transketolase_N"/>
</dbReference>
<dbReference type="SMART" id="SM00861">
    <property type="entry name" value="Transket_pyr"/>
    <property type="match status" value="1"/>
</dbReference>